<sequence length="527" mass="59817">MSVVVAMKDTNSNGHRLLIQKLLVSIHYLTLFRDEIVLVEKTPSLLGASFSPNIVQSELGEILAAVDALSKQKKLIKSTFWYDEASFRLMNHSLDIVGTWIRGIDNVLEICESKSVFHAILGDNRQRVFGVLIDVFTSLRVTNLSIKEESEYPLLVDPLQVVEYKKREVKKAELMAKIDALTPRKSEEVYDDSKDEKVESIPELVEKELAKEKAAKSEKVLGPDELKEVVKGNDEVADNKEDAEEVLESVVADEAETVETTDAEEDTPQTEVSPEEVSESLDEEPAVEVEVETSDEENEEQVQEETSQSFEEDVEQEAIEESELEEVSDENEEIEETAELEVEDDLVEVEEPETVELEEPANEVATSDEKQVSDNEVVEEVLLDEESEEQESKESDFPVISRDEAIKQFRHFLFDHKGLVCVLDAGDDLKREINFYNAFDRFYGAVDNISDCLVILENVLNELRRRKKEVFDEEGNLISEPTEPINLLIYGQNILLKDSRFETLMSEIAPFTGHSDLQIYSYAAYLD</sequence>
<proteinExistence type="predicted"/>
<feature type="compositionally biased region" description="Basic and acidic residues" evidence="1">
    <location>
        <begin position="230"/>
        <end position="240"/>
    </location>
</feature>
<keyword evidence="3" id="KW-1185">Reference proteome</keyword>
<protein>
    <submittedName>
        <fullName evidence="2">Uncharacterized protein</fullName>
    </submittedName>
</protein>
<evidence type="ECO:0000313" key="3">
    <source>
        <dbReference type="Proteomes" id="UP000015268"/>
    </source>
</evidence>
<dbReference type="Proteomes" id="UP000015268">
    <property type="component" value="Chromosome"/>
</dbReference>
<dbReference type="KEGG" id="slu:KE3_0794"/>
<gene>
    <name evidence="2" type="ORF">KE3_0794</name>
</gene>
<feature type="compositionally biased region" description="Acidic residues" evidence="1">
    <location>
        <begin position="241"/>
        <end position="303"/>
    </location>
</feature>
<evidence type="ECO:0000256" key="1">
    <source>
        <dbReference type="SAM" id="MobiDB-lite"/>
    </source>
</evidence>
<accession>A0AB33AL70</accession>
<dbReference type="AlphaFoldDB" id="A0AB33AL70"/>
<feature type="compositionally biased region" description="Acidic residues" evidence="1">
    <location>
        <begin position="310"/>
        <end position="361"/>
    </location>
</feature>
<feature type="region of interest" description="Disordered" evidence="1">
    <location>
        <begin position="230"/>
        <end position="375"/>
    </location>
</feature>
<dbReference type="EMBL" id="CP003025">
    <property type="protein sequence ID" value="AGS05300.1"/>
    <property type="molecule type" value="Genomic_DNA"/>
</dbReference>
<name>A0AB33AL70_9STRE</name>
<evidence type="ECO:0000313" key="2">
    <source>
        <dbReference type="EMBL" id="AGS05300.1"/>
    </source>
</evidence>
<organism evidence="2 3">
    <name type="scientific">Streptococcus lutetiensis 033</name>
    <dbReference type="NCBI Taxonomy" id="1076934"/>
    <lineage>
        <taxon>Bacteria</taxon>
        <taxon>Bacillati</taxon>
        <taxon>Bacillota</taxon>
        <taxon>Bacilli</taxon>
        <taxon>Lactobacillales</taxon>
        <taxon>Streptococcaceae</taxon>
        <taxon>Streptococcus</taxon>
    </lineage>
</organism>
<reference evidence="2 3" key="1">
    <citation type="journal article" date="2013" name="BMC Microbiol.">
        <title>Dynamics of fecal microbial communities in children with diarrhea of unknown etiology and genomic analysis of associated Streptococcus lutetiensis.</title>
        <authorList>
            <person name="Jin D."/>
            <person name="Chen C."/>
            <person name="Li L."/>
            <person name="Lu S."/>
            <person name="Li Z."/>
            <person name="Zhou Z."/>
            <person name="Jing H."/>
            <person name="Xu Y."/>
            <person name="Du P."/>
            <person name="Wang H."/>
            <person name="Xiong Y."/>
            <person name="Zheng H."/>
            <person name="Bai X."/>
            <person name="Sun H."/>
            <person name="Wang L."/>
            <person name="Ye C."/>
            <person name="Gottschalk M."/>
            <person name="Xu J."/>
        </authorList>
    </citation>
    <scope>NUCLEOTIDE SEQUENCE [LARGE SCALE GENOMIC DNA]</scope>
    <source>
        <strain evidence="2 3">033</strain>
    </source>
</reference>